<protein>
    <submittedName>
        <fullName evidence="1">Virulence protein</fullName>
    </submittedName>
</protein>
<dbReference type="EMBL" id="CP048000">
    <property type="protein sequence ID" value="QHQ61458.1"/>
    <property type="molecule type" value="Genomic_DNA"/>
</dbReference>
<keyword evidence="2" id="KW-1185">Reference proteome</keyword>
<dbReference type="Proteomes" id="UP000464314">
    <property type="component" value="Chromosome"/>
</dbReference>
<dbReference type="AlphaFoldDB" id="A0A6P1TPY9"/>
<dbReference type="RefSeq" id="WP_161838283.1">
    <property type="nucleotide sequence ID" value="NZ_CP048000.1"/>
</dbReference>
<evidence type="ECO:0000313" key="2">
    <source>
        <dbReference type="Proteomes" id="UP000464314"/>
    </source>
</evidence>
<reference evidence="1 2" key="1">
    <citation type="submission" date="2020-01" db="EMBL/GenBank/DDBJ databases">
        <title>Genome analysis of Anaerocolumna sp. CBA3638.</title>
        <authorList>
            <person name="Kim J."/>
            <person name="Roh S.W."/>
        </authorList>
    </citation>
    <scope>NUCLEOTIDE SEQUENCE [LARGE SCALE GENOMIC DNA]</scope>
    <source>
        <strain evidence="1 2">CBA3638</strain>
    </source>
</reference>
<organism evidence="1 2">
    <name type="scientific">Anaerocolumna sedimenticola</name>
    <dbReference type="NCBI Taxonomy" id="2696063"/>
    <lineage>
        <taxon>Bacteria</taxon>
        <taxon>Bacillati</taxon>
        <taxon>Bacillota</taxon>
        <taxon>Clostridia</taxon>
        <taxon>Lachnospirales</taxon>
        <taxon>Lachnospiraceae</taxon>
        <taxon>Anaerocolumna</taxon>
    </lineage>
</organism>
<name>A0A6P1TPY9_9FIRM</name>
<proteinExistence type="predicted"/>
<evidence type="ECO:0000313" key="1">
    <source>
        <dbReference type="EMBL" id="QHQ61458.1"/>
    </source>
</evidence>
<gene>
    <name evidence="1" type="ORF">Ana3638_12275</name>
</gene>
<dbReference type="KEGG" id="anr:Ana3638_12275"/>
<sequence length="269" mass="30007">MEIRFNVTGTRRKELLEAASGILGWAPVYKGAPSFAYVVANVIISKDGTLSFDERTDESAARRLLEGLHAAGFVSQDPETGMPYDIEEVMEEFRRGPVEIYIPELAPCRNPDHDYYAEGPSERDIPDTLTIEIPLDGFTQAALENLDRLIASKASLIKKAIGTDELPVERTETTLRFPWFRFGIEPEEVNAYSRFIGALCAAAKEQHRVTAKEKSVENEKFAFRVFLIRLGFVGDDYKTARKILLRNLSGNSAFKNGAPPKTTEVAADE</sequence>
<accession>A0A6P1TPY9</accession>